<dbReference type="InterPro" id="IPR001962">
    <property type="entry name" value="Asn_synthase"/>
</dbReference>
<keyword evidence="6 8" id="KW-0315">Glutamine amidotransferase</keyword>
<evidence type="ECO:0000256" key="2">
    <source>
        <dbReference type="ARBA" id="ARBA00005752"/>
    </source>
</evidence>
<dbReference type="SUPFAM" id="SSF56235">
    <property type="entry name" value="N-terminal nucleophile aminohydrolases (Ntn hydrolases)"/>
    <property type="match status" value="1"/>
</dbReference>
<dbReference type="SUPFAM" id="SSF52402">
    <property type="entry name" value="Adenine nucleotide alpha hydrolases-like"/>
    <property type="match status" value="1"/>
</dbReference>
<evidence type="ECO:0000256" key="9">
    <source>
        <dbReference type="PIRSR" id="PIRSR001589-2"/>
    </source>
</evidence>
<evidence type="ECO:0000313" key="12">
    <source>
        <dbReference type="EMBL" id="OZC37246.1"/>
    </source>
</evidence>
<sequence length="637" mass="71623">MCGLAGFLRTPSTPDRAAHKDWLARMGESIRHRGPDAGAIWTDDGVGMVHRRLSIIDLSEAGNQPMVSASGRYVIVFNGEIYNFQELREHLCREGHVFRTGTDTEVLLTLYETMGPECLGLLNGMFAIAVWDKTASSLFLARDRLGKKPLYFYHNGGHFAFASEIKALLPLPFLNTELRHDAIKDFFAYQYVPDPKTIYRNIYKLPPGHWLETDGVKVQQAQYWDLAFDNPSSRSADSLAEELYALIDDAVRLRMVSDVPLGAFLSGGVDSSAVVGLMAGHSQMPVTTCSIGFDSRHFDEVVWAQKVANQFGTDHHEFTVKENVAGSLGKISRYFDEPFADPSFVPTYFVSQLARQKVTVALAGDGGDENFAGYSKYRTDQIENQIRNLVPGGIRRSLFPLLAKMLGQMDNTPAKKANSLLGTLATEPDQAFYTSNCFFRPEIWNSLVTGELARETQDYDPGEITRHHYRQAKADDHLSRILYTDIKTYLPGDILVKVDRMSMANSLETRAPLLDYRVVEFAANIPSRLKLHGKDKKHILKKAFSGMLPQDVLYRKKMGFSVPLAQWLRCELREMAESLLLAPDSGLSNLFDPAGIRRLWELHQSGKDHVTQELWSLLAFELWWQSYQKGHAVGGLL</sequence>
<keyword evidence="5 9" id="KW-0067">ATP-binding</keyword>
<dbReference type="EMBL" id="NEFY01000002">
    <property type="protein sequence ID" value="OZC37246.1"/>
    <property type="molecule type" value="Genomic_DNA"/>
</dbReference>
<dbReference type="InterPro" id="IPR051786">
    <property type="entry name" value="ASN_synthetase/amidase"/>
</dbReference>
<dbReference type="CDD" id="cd00712">
    <property type="entry name" value="AsnB"/>
    <property type="match status" value="1"/>
</dbReference>
<name>A0A7Z1DWD2_9GAMM</name>
<feature type="active site" description="For GATase activity" evidence="8">
    <location>
        <position position="2"/>
    </location>
</feature>
<dbReference type="AlphaFoldDB" id="A0A7Z1DWD2"/>
<dbReference type="PANTHER" id="PTHR43284:SF1">
    <property type="entry name" value="ASPARAGINE SYNTHETASE"/>
    <property type="match status" value="1"/>
</dbReference>
<reference evidence="12 13" key="1">
    <citation type="submission" date="2017-06" db="EMBL/GenBank/DDBJ databases">
        <title>Draft genome sequence of the halophilic bacterium Marinobacter vinifirmus FB1.</title>
        <authorList>
            <person name="Stepanov V.G."/>
            <person name="Roberts D.J."/>
            <person name="Fox G.E."/>
        </authorList>
    </citation>
    <scope>NUCLEOTIDE SEQUENCE [LARGE SCALE GENOMIC DNA]</scope>
    <source>
        <strain evidence="12 13">FB1</strain>
    </source>
</reference>
<evidence type="ECO:0000256" key="6">
    <source>
        <dbReference type="ARBA" id="ARBA00022962"/>
    </source>
</evidence>
<evidence type="ECO:0000256" key="8">
    <source>
        <dbReference type="PIRSR" id="PIRSR001589-1"/>
    </source>
</evidence>
<proteinExistence type="inferred from homology"/>
<organism evidence="12 13">
    <name type="scientific">Marinobacter vinifirmus</name>
    <dbReference type="NCBI Taxonomy" id="355591"/>
    <lineage>
        <taxon>Bacteria</taxon>
        <taxon>Pseudomonadati</taxon>
        <taxon>Pseudomonadota</taxon>
        <taxon>Gammaproteobacteria</taxon>
        <taxon>Pseudomonadales</taxon>
        <taxon>Marinobacteraceae</taxon>
        <taxon>Marinobacter</taxon>
    </lineage>
</organism>
<dbReference type="GO" id="GO:0005524">
    <property type="term" value="F:ATP binding"/>
    <property type="evidence" value="ECO:0007669"/>
    <property type="project" value="UniProtKB-KW"/>
</dbReference>
<comment type="caution">
    <text evidence="12">The sequence shown here is derived from an EMBL/GenBank/DDBJ whole genome shotgun (WGS) entry which is preliminary data.</text>
</comment>
<dbReference type="Pfam" id="PF13522">
    <property type="entry name" value="GATase_6"/>
    <property type="match status" value="1"/>
</dbReference>
<dbReference type="PROSITE" id="PS51278">
    <property type="entry name" value="GATASE_TYPE_2"/>
    <property type="match status" value="1"/>
</dbReference>
<feature type="binding site" evidence="9">
    <location>
        <position position="103"/>
    </location>
    <ligand>
        <name>L-glutamine</name>
        <dbReference type="ChEBI" id="CHEBI:58359"/>
    </ligand>
</feature>
<dbReference type="GO" id="GO:0004066">
    <property type="term" value="F:asparagine synthase (glutamine-hydrolyzing) activity"/>
    <property type="evidence" value="ECO:0007669"/>
    <property type="project" value="UniProtKB-EC"/>
</dbReference>
<keyword evidence="8" id="KW-0061">Asparagine biosynthesis</keyword>
<comment type="pathway">
    <text evidence="1">Amino-acid biosynthesis; L-asparagine biosynthesis; L-asparagine from L-aspartate (L-Gln route): step 1/1.</text>
</comment>
<feature type="binding site" evidence="9">
    <location>
        <position position="291"/>
    </location>
    <ligand>
        <name>ATP</name>
        <dbReference type="ChEBI" id="CHEBI:30616"/>
    </ligand>
</feature>
<evidence type="ECO:0000256" key="1">
    <source>
        <dbReference type="ARBA" id="ARBA00005187"/>
    </source>
</evidence>
<dbReference type="NCBIfam" id="TIGR01536">
    <property type="entry name" value="asn_synth_AEB"/>
    <property type="match status" value="1"/>
</dbReference>
<dbReference type="PANTHER" id="PTHR43284">
    <property type="entry name" value="ASPARAGINE SYNTHETASE (GLUTAMINE-HYDROLYZING)"/>
    <property type="match status" value="1"/>
</dbReference>
<gene>
    <name evidence="12" type="ORF">B9Q17_03760</name>
</gene>
<comment type="catalytic activity">
    <reaction evidence="7">
        <text>L-aspartate + L-glutamine + ATP + H2O = L-asparagine + L-glutamate + AMP + diphosphate + H(+)</text>
        <dbReference type="Rhea" id="RHEA:12228"/>
        <dbReference type="ChEBI" id="CHEBI:15377"/>
        <dbReference type="ChEBI" id="CHEBI:15378"/>
        <dbReference type="ChEBI" id="CHEBI:29985"/>
        <dbReference type="ChEBI" id="CHEBI:29991"/>
        <dbReference type="ChEBI" id="CHEBI:30616"/>
        <dbReference type="ChEBI" id="CHEBI:33019"/>
        <dbReference type="ChEBI" id="CHEBI:58048"/>
        <dbReference type="ChEBI" id="CHEBI:58359"/>
        <dbReference type="ChEBI" id="CHEBI:456215"/>
        <dbReference type="EC" id="6.3.5.4"/>
    </reaction>
</comment>
<keyword evidence="4 9" id="KW-0547">Nucleotide-binding</keyword>
<evidence type="ECO:0000256" key="10">
    <source>
        <dbReference type="PIRSR" id="PIRSR001589-3"/>
    </source>
</evidence>
<dbReference type="GO" id="GO:0005829">
    <property type="term" value="C:cytosol"/>
    <property type="evidence" value="ECO:0007669"/>
    <property type="project" value="TreeGrafter"/>
</dbReference>
<comment type="similarity">
    <text evidence="2">Belongs to the asparagine synthetase family.</text>
</comment>
<dbReference type="Gene3D" id="3.60.20.10">
    <property type="entry name" value="Glutamine Phosphoribosylpyrophosphate, subunit 1, domain 1"/>
    <property type="match status" value="1"/>
</dbReference>
<evidence type="ECO:0000256" key="7">
    <source>
        <dbReference type="ARBA" id="ARBA00048741"/>
    </source>
</evidence>
<protein>
    <recommendedName>
        <fullName evidence="3">asparagine synthase (glutamine-hydrolyzing)</fullName>
        <ecNumber evidence="3">6.3.5.4</ecNumber>
    </recommendedName>
</protein>
<evidence type="ECO:0000256" key="4">
    <source>
        <dbReference type="ARBA" id="ARBA00022741"/>
    </source>
</evidence>
<feature type="site" description="Important for beta-aspartyl-AMP intermediate formation" evidence="10">
    <location>
        <position position="365"/>
    </location>
</feature>
<dbReference type="Proteomes" id="UP000216984">
    <property type="component" value="Unassembled WGS sequence"/>
</dbReference>
<dbReference type="Gene3D" id="3.40.50.620">
    <property type="entry name" value="HUPs"/>
    <property type="match status" value="2"/>
</dbReference>
<dbReference type="GO" id="GO:0006529">
    <property type="term" value="P:asparagine biosynthetic process"/>
    <property type="evidence" value="ECO:0007669"/>
    <property type="project" value="UniProtKB-KW"/>
</dbReference>
<dbReference type="InterPro" id="IPR014729">
    <property type="entry name" value="Rossmann-like_a/b/a_fold"/>
</dbReference>
<evidence type="ECO:0000256" key="3">
    <source>
        <dbReference type="ARBA" id="ARBA00012737"/>
    </source>
</evidence>
<dbReference type="PIRSF" id="PIRSF001589">
    <property type="entry name" value="Asn_synthetase_glu-h"/>
    <property type="match status" value="1"/>
</dbReference>
<dbReference type="CDD" id="cd01991">
    <property type="entry name" value="Asn_synthase_B_C"/>
    <property type="match status" value="1"/>
</dbReference>
<dbReference type="InterPro" id="IPR006426">
    <property type="entry name" value="Asn_synth_AEB"/>
</dbReference>
<dbReference type="InterPro" id="IPR033738">
    <property type="entry name" value="AsnB_N"/>
</dbReference>
<keyword evidence="8" id="KW-0028">Amino-acid biosynthesis</keyword>
<dbReference type="RefSeq" id="WP_094624112.1">
    <property type="nucleotide sequence ID" value="NZ_NEFY01000002.1"/>
</dbReference>
<keyword evidence="13" id="KW-1185">Reference proteome</keyword>
<evidence type="ECO:0000256" key="5">
    <source>
        <dbReference type="ARBA" id="ARBA00022840"/>
    </source>
</evidence>
<evidence type="ECO:0000313" key="13">
    <source>
        <dbReference type="Proteomes" id="UP000216984"/>
    </source>
</evidence>
<accession>A0A7Z1DWD2</accession>
<evidence type="ECO:0000259" key="11">
    <source>
        <dbReference type="PROSITE" id="PS51278"/>
    </source>
</evidence>
<dbReference type="InterPro" id="IPR029055">
    <property type="entry name" value="Ntn_hydrolases_N"/>
</dbReference>
<feature type="domain" description="Glutamine amidotransferase type-2" evidence="11">
    <location>
        <begin position="2"/>
        <end position="216"/>
    </location>
</feature>
<dbReference type="EC" id="6.3.5.4" evidence="3"/>
<dbReference type="Pfam" id="PF00733">
    <property type="entry name" value="Asn_synthase"/>
    <property type="match status" value="1"/>
</dbReference>
<dbReference type="InterPro" id="IPR017932">
    <property type="entry name" value="GATase_2_dom"/>
</dbReference>